<keyword evidence="2" id="KW-1185">Reference proteome</keyword>
<proteinExistence type="predicted"/>
<evidence type="ECO:0000313" key="2">
    <source>
        <dbReference type="Proteomes" id="UP000322873"/>
    </source>
</evidence>
<organism evidence="1 2">
    <name type="scientific">Monilinia fructicola</name>
    <name type="common">Brown rot fungus</name>
    <name type="synonym">Ciboria fructicola</name>
    <dbReference type="NCBI Taxonomy" id="38448"/>
    <lineage>
        <taxon>Eukaryota</taxon>
        <taxon>Fungi</taxon>
        <taxon>Dikarya</taxon>
        <taxon>Ascomycota</taxon>
        <taxon>Pezizomycotina</taxon>
        <taxon>Leotiomycetes</taxon>
        <taxon>Helotiales</taxon>
        <taxon>Sclerotiniaceae</taxon>
        <taxon>Monilinia</taxon>
    </lineage>
</organism>
<sequence length="66" mass="7864">MSYYKCIFPNELPSALPRFIFVQREILDKISLPSFHHPNTSEKKNYRHHIVSYPEMISMKLKGQVK</sequence>
<reference evidence="1 2" key="1">
    <citation type="submission" date="2019-06" db="EMBL/GenBank/DDBJ databases">
        <title>Genome Sequence of the Brown Rot Fungal Pathogen Monilinia fructicola.</title>
        <authorList>
            <person name="De Miccolis Angelini R.M."/>
            <person name="Landi L."/>
            <person name="Abate D."/>
            <person name="Pollastro S."/>
            <person name="Romanazzi G."/>
            <person name="Faretra F."/>
        </authorList>
    </citation>
    <scope>NUCLEOTIDE SEQUENCE [LARGE SCALE GENOMIC DNA]</scope>
    <source>
        <strain evidence="1 2">Mfrc123</strain>
    </source>
</reference>
<evidence type="ECO:0000313" key="1">
    <source>
        <dbReference type="EMBL" id="KAA8572586.1"/>
    </source>
</evidence>
<gene>
    <name evidence="1" type="ORF">EYC84_003188</name>
</gene>
<dbReference type="Proteomes" id="UP000322873">
    <property type="component" value="Unassembled WGS sequence"/>
</dbReference>
<dbReference type="EMBL" id="VICG01000004">
    <property type="protein sequence ID" value="KAA8572586.1"/>
    <property type="molecule type" value="Genomic_DNA"/>
</dbReference>
<protein>
    <submittedName>
        <fullName evidence="1">Uncharacterized protein</fullName>
    </submittedName>
</protein>
<accession>A0A5M9JXH1</accession>
<comment type="caution">
    <text evidence="1">The sequence shown here is derived from an EMBL/GenBank/DDBJ whole genome shotgun (WGS) entry which is preliminary data.</text>
</comment>
<name>A0A5M9JXH1_MONFR</name>
<dbReference type="AlphaFoldDB" id="A0A5M9JXH1"/>